<dbReference type="PANTHER" id="PTHR45632">
    <property type="entry name" value="LD33804P"/>
    <property type="match status" value="1"/>
</dbReference>
<dbReference type="OrthoDB" id="45365at2759"/>
<dbReference type="Gene3D" id="3.30.710.10">
    <property type="entry name" value="Potassium Channel Kv1.1, Chain A"/>
    <property type="match status" value="1"/>
</dbReference>
<dbReference type="Gene3D" id="1.25.40.420">
    <property type="match status" value="1"/>
</dbReference>
<feature type="domain" description="BTB" evidence="3">
    <location>
        <begin position="6"/>
        <end position="73"/>
    </location>
</feature>
<dbReference type="GeneID" id="20233234"/>
<keyword evidence="1" id="KW-0880">Kelch repeat</keyword>
<proteinExistence type="predicted"/>
<gene>
    <name evidence="4" type="ORF">LOTGIDRAFT_131914</name>
</gene>
<evidence type="ECO:0000313" key="5">
    <source>
        <dbReference type="Proteomes" id="UP000030746"/>
    </source>
</evidence>
<dbReference type="SUPFAM" id="SSF54695">
    <property type="entry name" value="POZ domain"/>
    <property type="match status" value="1"/>
</dbReference>
<dbReference type="SMART" id="SM00225">
    <property type="entry name" value="BTB"/>
    <property type="match status" value="1"/>
</dbReference>
<name>V3ZUB6_LOTGI</name>
<dbReference type="OMA" id="HAGHCKE"/>
<evidence type="ECO:0000256" key="1">
    <source>
        <dbReference type="ARBA" id="ARBA00022441"/>
    </source>
</evidence>
<sequence>MYDYKCDIKLKCGNANFKAHREVLSAASDYFSAMFSHNMKEKEQDVIELKGISPAGISVILDYFYHGFVTIEPTNIEDILEAARFFQVEWLVEVCCKFLVHHLGLDNYTEVLTLSDKYFLGDLRWDIFRFLGNNLPELAKTPTFFENLSLELLSSFLKEDVYIDTTEDYLLYICHKWVKADLEKREAYLLPLLRLIRFPLM</sequence>
<dbReference type="Pfam" id="PF00651">
    <property type="entry name" value="BTB"/>
    <property type="match status" value="1"/>
</dbReference>
<dbReference type="InterPro" id="IPR011333">
    <property type="entry name" value="SKP1/BTB/POZ_sf"/>
</dbReference>
<dbReference type="InterPro" id="IPR000210">
    <property type="entry name" value="BTB/POZ_dom"/>
</dbReference>
<feature type="non-terminal residue" evidence="4">
    <location>
        <position position="201"/>
    </location>
</feature>
<keyword evidence="2" id="KW-0677">Repeat</keyword>
<evidence type="ECO:0000313" key="4">
    <source>
        <dbReference type="EMBL" id="ESO84521.1"/>
    </source>
</evidence>
<dbReference type="SMART" id="SM00875">
    <property type="entry name" value="BACK"/>
    <property type="match status" value="1"/>
</dbReference>
<reference evidence="4 5" key="1">
    <citation type="journal article" date="2013" name="Nature">
        <title>Insights into bilaterian evolution from three spiralian genomes.</title>
        <authorList>
            <person name="Simakov O."/>
            <person name="Marletaz F."/>
            <person name="Cho S.J."/>
            <person name="Edsinger-Gonzales E."/>
            <person name="Havlak P."/>
            <person name="Hellsten U."/>
            <person name="Kuo D.H."/>
            <person name="Larsson T."/>
            <person name="Lv J."/>
            <person name="Arendt D."/>
            <person name="Savage R."/>
            <person name="Osoegawa K."/>
            <person name="de Jong P."/>
            <person name="Grimwood J."/>
            <person name="Chapman J.A."/>
            <person name="Shapiro H."/>
            <person name="Aerts A."/>
            <person name="Otillar R.P."/>
            <person name="Terry A.Y."/>
            <person name="Boore J.L."/>
            <person name="Grigoriev I.V."/>
            <person name="Lindberg D.R."/>
            <person name="Seaver E.C."/>
            <person name="Weisblat D.A."/>
            <person name="Putnam N.H."/>
            <person name="Rokhsar D.S."/>
        </authorList>
    </citation>
    <scope>NUCLEOTIDE SEQUENCE [LARGE SCALE GENOMIC DNA]</scope>
</reference>
<dbReference type="EMBL" id="KB203470">
    <property type="protein sequence ID" value="ESO84521.1"/>
    <property type="molecule type" value="Genomic_DNA"/>
</dbReference>
<organism evidence="4 5">
    <name type="scientific">Lottia gigantea</name>
    <name type="common">Giant owl limpet</name>
    <dbReference type="NCBI Taxonomy" id="225164"/>
    <lineage>
        <taxon>Eukaryota</taxon>
        <taxon>Metazoa</taxon>
        <taxon>Spiralia</taxon>
        <taxon>Lophotrochozoa</taxon>
        <taxon>Mollusca</taxon>
        <taxon>Gastropoda</taxon>
        <taxon>Patellogastropoda</taxon>
        <taxon>Lottioidea</taxon>
        <taxon>Lottiidae</taxon>
        <taxon>Lottia</taxon>
    </lineage>
</organism>
<dbReference type="InterPro" id="IPR011705">
    <property type="entry name" value="BACK"/>
</dbReference>
<keyword evidence="5" id="KW-1185">Reference proteome</keyword>
<dbReference type="PANTHER" id="PTHR45632:SF3">
    <property type="entry name" value="KELCH-LIKE PROTEIN 32"/>
    <property type="match status" value="1"/>
</dbReference>
<dbReference type="Proteomes" id="UP000030746">
    <property type="component" value="Unassembled WGS sequence"/>
</dbReference>
<protein>
    <recommendedName>
        <fullName evidence="3">BTB domain-containing protein</fullName>
    </recommendedName>
</protein>
<dbReference type="KEGG" id="lgi:LOTGIDRAFT_131914"/>
<evidence type="ECO:0000259" key="3">
    <source>
        <dbReference type="PROSITE" id="PS50097"/>
    </source>
</evidence>
<dbReference type="HOGENOM" id="CLU_004253_11_0_1"/>
<dbReference type="RefSeq" id="XP_009064724.1">
    <property type="nucleotide sequence ID" value="XM_009066476.1"/>
</dbReference>
<dbReference type="AlphaFoldDB" id="V3ZUB6"/>
<dbReference type="CTD" id="20233234"/>
<dbReference type="Pfam" id="PF07707">
    <property type="entry name" value="BACK"/>
    <property type="match status" value="1"/>
</dbReference>
<dbReference type="PROSITE" id="PS50097">
    <property type="entry name" value="BTB"/>
    <property type="match status" value="1"/>
</dbReference>
<evidence type="ECO:0000256" key="2">
    <source>
        <dbReference type="ARBA" id="ARBA00022737"/>
    </source>
</evidence>
<accession>V3ZUB6</accession>